<dbReference type="GeneID" id="6077983"/>
<organism evidence="2">
    <name type="scientific">Laccaria bicolor (strain S238N-H82 / ATCC MYA-4686)</name>
    <name type="common">Bicoloured deceiver</name>
    <name type="synonym">Laccaria laccata var. bicolor</name>
    <dbReference type="NCBI Taxonomy" id="486041"/>
    <lineage>
        <taxon>Eukaryota</taxon>
        <taxon>Fungi</taxon>
        <taxon>Dikarya</taxon>
        <taxon>Basidiomycota</taxon>
        <taxon>Agaricomycotina</taxon>
        <taxon>Agaricomycetes</taxon>
        <taxon>Agaricomycetidae</taxon>
        <taxon>Agaricales</taxon>
        <taxon>Agaricineae</taxon>
        <taxon>Hydnangiaceae</taxon>
        <taxon>Laccaria</taxon>
    </lineage>
</organism>
<reference evidence="1 2" key="1">
    <citation type="journal article" date="2008" name="Nature">
        <title>The genome of Laccaria bicolor provides insights into mycorrhizal symbiosis.</title>
        <authorList>
            <person name="Martin F."/>
            <person name="Aerts A."/>
            <person name="Ahren D."/>
            <person name="Brun A."/>
            <person name="Danchin E.G.J."/>
            <person name="Duchaussoy F."/>
            <person name="Gibon J."/>
            <person name="Kohler A."/>
            <person name="Lindquist E."/>
            <person name="Pereda V."/>
            <person name="Salamov A."/>
            <person name="Shapiro H.J."/>
            <person name="Wuyts J."/>
            <person name="Blaudez D."/>
            <person name="Buee M."/>
            <person name="Brokstein P."/>
            <person name="Canbaeck B."/>
            <person name="Cohen D."/>
            <person name="Courty P.E."/>
            <person name="Coutinho P.M."/>
            <person name="Delaruelle C."/>
            <person name="Detter J.C."/>
            <person name="Deveau A."/>
            <person name="DiFazio S."/>
            <person name="Duplessis S."/>
            <person name="Fraissinet-Tachet L."/>
            <person name="Lucic E."/>
            <person name="Frey-Klett P."/>
            <person name="Fourrey C."/>
            <person name="Feussner I."/>
            <person name="Gay G."/>
            <person name="Grimwood J."/>
            <person name="Hoegger P.J."/>
            <person name="Jain P."/>
            <person name="Kilaru S."/>
            <person name="Labbe J."/>
            <person name="Lin Y.C."/>
            <person name="Legue V."/>
            <person name="Le Tacon F."/>
            <person name="Marmeisse R."/>
            <person name="Melayah D."/>
            <person name="Montanini B."/>
            <person name="Muratet M."/>
            <person name="Nehls U."/>
            <person name="Niculita-Hirzel H."/>
            <person name="Oudot-Le Secq M.P."/>
            <person name="Peter M."/>
            <person name="Quesneville H."/>
            <person name="Rajashekar B."/>
            <person name="Reich M."/>
            <person name="Rouhier N."/>
            <person name="Schmutz J."/>
            <person name="Yin T."/>
            <person name="Chalot M."/>
            <person name="Henrissat B."/>
            <person name="Kuees U."/>
            <person name="Lucas S."/>
            <person name="Van de Peer Y."/>
            <person name="Podila G.K."/>
            <person name="Polle A."/>
            <person name="Pukkila P.J."/>
            <person name="Richardson P.M."/>
            <person name="Rouze P."/>
            <person name="Sanders I.R."/>
            <person name="Stajich J.E."/>
            <person name="Tunlid A."/>
            <person name="Tuskan G."/>
            <person name="Grigoriev I.V."/>
        </authorList>
    </citation>
    <scope>NUCLEOTIDE SEQUENCE [LARGE SCALE GENOMIC DNA]</scope>
    <source>
        <strain evidence="2">S238N-H82 / ATCC MYA-4686</strain>
    </source>
</reference>
<gene>
    <name evidence="1" type="ORF">LACBIDRAFT_299210</name>
</gene>
<dbReference type="InParanoid" id="B0DEA0"/>
<dbReference type="AlphaFoldDB" id="B0DEA0"/>
<protein>
    <submittedName>
        <fullName evidence="1">Predicted protein</fullName>
    </submittedName>
</protein>
<evidence type="ECO:0000313" key="1">
    <source>
        <dbReference type="EMBL" id="EDR07000.1"/>
    </source>
</evidence>
<accession>B0DEA0</accession>
<dbReference type="KEGG" id="lbc:LACBIDRAFT_299210"/>
<dbReference type="RefSeq" id="XP_001882373.1">
    <property type="nucleotide sequence ID" value="XM_001882338.1"/>
</dbReference>
<keyword evidence="2" id="KW-1185">Reference proteome</keyword>
<dbReference type="HOGENOM" id="CLU_2606442_0_0_1"/>
<dbReference type="Proteomes" id="UP000001194">
    <property type="component" value="Unassembled WGS sequence"/>
</dbReference>
<evidence type="ECO:0000313" key="2">
    <source>
        <dbReference type="Proteomes" id="UP000001194"/>
    </source>
</evidence>
<proteinExistence type="predicted"/>
<name>B0DEA0_LACBS</name>
<sequence length="79" mass="9184">MSEFCRSAVRVQSDAVRDFEFDEGRKKGEKSAVWLYKYQRISPGKEKLCKDLDDKDLPNRLPGMTVFTDERSRPRIAVS</sequence>
<dbReference type="EMBL" id="DS547106">
    <property type="protein sequence ID" value="EDR07000.1"/>
    <property type="molecule type" value="Genomic_DNA"/>
</dbReference>